<gene>
    <name evidence="2" type="ORF">CLV25_102128</name>
</gene>
<dbReference type="AlphaFoldDB" id="A0A4R2EU64"/>
<reference evidence="2 3" key="1">
    <citation type="submission" date="2019-03" db="EMBL/GenBank/DDBJ databases">
        <title>Genomic Encyclopedia of Archaeal and Bacterial Type Strains, Phase II (KMG-II): from individual species to whole genera.</title>
        <authorList>
            <person name="Goeker M."/>
        </authorList>
    </citation>
    <scope>NUCLEOTIDE SEQUENCE [LARGE SCALE GENOMIC DNA]</scope>
    <source>
        <strain evidence="2 3">RL-C</strain>
    </source>
</reference>
<sequence length="425" mass="48366">MSGDTLNVKKEAPKVEQQELTAQTVKLAPVKSYTASYYPTLLATDIDKGTYSHHMAQEALESILPSSIMQKATAPSEEEVANFRFYEHSGVSVSLNQLQVNTEAKNNINDSTRVLPSNSISDSLTVTVKDSLALRPAIDSLPSVNIPEQTFYFSDIDSSMLARFDIPELISRDSYILLESHPELVFGKYSKPVQLVQASKVGIAKERDTQNLGFISFCMLTLGLILFMVSLKFQYKNVELVAKGFYSFREARKVYQSRSLNFKRFSILSTVFYLLTFTVFLVLLIQKYAGNTVKELGILPTYLLAFGLLFGLYMLRNWTWKMLGNVSRNKELFGEVSFNHMVFYAIFSLSIFPLQIVASYTIKSVSLFFIQLSIYFITIILLLFIIRTLRLFLSHRVSFFFWFLYFCTLEILPVLLALYFAGIVG</sequence>
<accession>A0A4R2EU64</accession>
<dbReference type="EMBL" id="SLWB01000002">
    <property type="protein sequence ID" value="TCN72165.1"/>
    <property type="molecule type" value="Genomic_DNA"/>
</dbReference>
<feature type="transmembrane region" description="Helical" evidence="1">
    <location>
        <begin position="336"/>
        <end position="362"/>
    </location>
</feature>
<organism evidence="2 3">
    <name type="scientific">Acetobacteroides hydrogenigenes</name>
    <dbReference type="NCBI Taxonomy" id="979970"/>
    <lineage>
        <taxon>Bacteria</taxon>
        <taxon>Pseudomonadati</taxon>
        <taxon>Bacteroidota</taxon>
        <taxon>Bacteroidia</taxon>
        <taxon>Bacteroidales</taxon>
        <taxon>Rikenellaceae</taxon>
        <taxon>Acetobacteroides</taxon>
    </lineage>
</organism>
<feature type="transmembrane region" description="Helical" evidence="1">
    <location>
        <begin position="212"/>
        <end position="231"/>
    </location>
</feature>
<dbReference type="Pfam" id="PF14093">
    <property type="entry name" value="DUF4271"/>
    <property type="match status" value="1"/>
</dbReference>
<name>A0A4R2EU64_9BACT</name>
<proteinExistence type="predicted"/>
<dbReference type="Proteomes" id="UP000294830">
    <property type="component" value="Unassembled WGS sequence"/>
</dbReference>
<protein>
    <submittedName>
        <fullName evidence="2">Uncharacterized protein DUF4271</fullName>
    </submittedName>
</protein>
<evidence type="ECO:0000256" key="1">
    <source>
        <dbReference type="SAM" id="Phobius"/>
    </source>
</evidence>
<keyword evidence="1" id="KW-0472">Membrane</keyword>
<keyword evidence="1" id="KW-0812">Transmembrane</keyword>
<feature type="transmembrane region" description="Helical" evidence="1">
    <location>
        <begin position="399"/>
        <end position="421"/>
    </location>
</feature>
<evidence type="ECO:0000313" key="3">
    <source>
        <dbReference type="Proteomes" id="UP000294830"/>
    </source>
</evidence>
<keyword evidence="3" id="KW-1185">Reference proteome</keyword>
<comment type="caution">
    <text evidence="2">The sequence shown here is derived from an EMBL/GenBank/DDBJ whole genome shotgun (WGS) entry which is preliminary data.</text>
</comment>
<dbReference type="InterPro" id="IPR025367">
    <property type="entry name" value="DUF4271"/>
</dbReference>
<evidence type="ECO:0000313" key="2">
    <source>
        <dbReference type="EMBL" id="TCN72165.1"/>
    </source>
</evidence>
<feature type="transmembrane region" description="Helical" evidence="1">
    <location>
        <begin position="265"/>
        <end position="285"/>
    </location>
</feature>
<feature type="transmembrane region" description="Helical" evidence="1">
    <location>
        <begin position="368"/>
        <end position="387"/>
    </location>
</feature>
<keyword evidence="1" id="KW-1133">Transmembrane helix</keyword>
<feature type="transmembrane region" description="Helical" evidence="1">
    <location>
        <begin position="297"/>
        <end position="315"/>
    </location>
</feature>